<dbReference type="AlphaFoldDB" id="A0AAV6W3S7"/>
<evidence type="ECO:0000259" key="5">
    <source>
        <dbReference type="Pfam" id="PF00931"/>
    </source>
</evidence>
<evidence type="ECO:0000313" key="7">
    <source>
        <dbReference type="Proteomes" id="UP000826271"/>
    </source>
</evidence>
<dbReference type="EMBL" id="WHWC01000144">
    <property type="protein sequence ID" value="KAG8362967.1"/>
    <property type="molecule type" value="Genomic_DNA"/>
</dbReference>
<dbReference type="GO" id="GO:0005737">
    <property type="term" value="C:cytoplasm"/>
    <property type="evidence" value="ECO:0007669"/>
    <property type="project" value="UniProtKB-SubCell"/>
</dbReference>
<accession>A0AAV6W3S7</accession>
<evidence type="ECO:0000256" key="1">
    <source>
        <dbReference type="ARBA" id="ARBA00008894"/>
    </source>
</evidence>
<dbReference type="InterPro" id="IPR027417">
    <property type="entry name" value="P-loop_NTPase"/>
</dbReference>
<dbReference type="Gene3D" id="1.10.10.10">
    <property type="entry name" value="Winged helix-like DNA-binding domain superfamily/Winged helix DNA-binding domain"/>
    <property type="match status" value="1"/>
</dbReference>
<dbReference type="InterPro" id="IPR036388">
    <property type="entry name" value="WH-like_DNA-bd_sf"/>
</dbReference>
<keyword evidence="2" id="KW-0433">Leucine-rich repeat</keyword>
<keyword evidence="7" id="KW-1185">Reference proteome</keyword>
<dbReference type="Gene3D" id="1.10.8.430">
    <property type="entry name" value="Helical domain of apoptotic protease-activating factors"/>
    <property type="match status" value="1"/>
</dbReference>
<dbReference type="Gene3D" id="3.40.50.300">
    <property type="entry name" value="P-loop containing nucleotide triphosphate hydrolases"/>
    <property type="match status" value="1"/>
</dbReference>
<feature type="domain" description="NB-ARC" evidence="5">
    <location>
        <begin position="172"/>
        <end position="244"/>
    </location>
</feature>
<comment type="caution">
    <text evidence="6">The sequence shown here is derived from an EMBL/GenBank/DDBJ whole genome shotgun (WGS) entry which is preliminary data.</text>
</comment>
<keyword evidence="3" id="KW-0677">Repeat</keyword>
<dbReference type="InterPro" id="IPR044974">
    <property type="entry name" value="Disease_R_plants"/>
</dbReference>
<evidence type="ECO:0000256" key="3">
    <source>
        <dbReference type="ARBA" id="ARBA00022737"/>
    </source>
</evidence>
<protein>
    <recommendedName>
        <fullName evidence="5">NB-ARC domain-containing protein</fullName>
    </recommendedName>
</protein>
<organism evidence="6 7">
    <name type="scientific">Buddleja alternifolia</name>
    <dbReference type="NCBI Taxonomy" id="168488"/>
    <lineage>
        <taxon>Eukaryota</taxon>
        <taxon>Viridiplantae</taxon>
        <taxon>Streptophyta</taxon>
        <taxon>Embryophyta</taxon>
        <taxon>Tracheophyta</taxon>
        <taxon>Spermatophyta</taxon>
        <taxon>Magnoliopsida</taxon>
        <taxon>eudicotyledons</taxon>
        <taxon>Gunneridae</taxon>
        <taxon>Pentapetalae</taxon>
        <taxon>asterids</taxon>
        <taxon>lamiids</taxon>
        <taxon>Lamiales</taxon>
        <taxon>Scrophulariaceae</taxon>
        <taxon>Buddlejeae</taxon>
        <taxon>Buddleja</taxon>
    </lineage>
</organism>
<reference evidence="6" key="1">
    <citation type="submission" date="2019-10" db="EMBL/GenBank/DDBJ databases">
        <authorList>
            <person name="Zhang R."/>
            <person name="Pan Y."/>
            <person name="Wang J."/>
            <person name="Ma R."/>
            <person name="Yu S."/>
        </authorList>
    </citation>
    <scope>NUCLEOTIDE SEQUENCE</scope>
    <source>
        <strain evidence="6">LA-IB0</strain>
        <tissue evidence="6">Leaf</tissue>
    </source>
</reference>
<feature type="domain" description="NB-ARC" evidence="5">
    <location>
        <begin position="258"/>
        <end position="305"/>
    </location>
</feature>
<dbReference type="PRINTS" id="PR00364">
    <property type="entry name" value="DISEASERSIST"/>
</dbReference>
<dbReference type="SUPFAM" id="SSF52540">
    <property type="entry name" value="P-loop containing nucleoside triphosphate hydrolases"/>
    <property type="match status" value="1"/>
</dbReference>
<comment type="similarity">
    <text evidence="1">Belongs to the disease resistance NB-LRR family.</text>
</comment>
<sequence length="444" mass="50043">MPQQKRQSHAFQFCFTSRLTTAISSRIQLHPSPPISLDQKQVESLTETITFLQEFLEVYPHDGSQEAYDLEGRIRVAARAAEDVIESHIVDRIHGGSTSNYEENSNELYQDLGQVIKDMDFIKKEVVEITAKKEIQDDKLPTQYSMLSAGSSRTSAPTSENIMEGLDGILIEIMERLTGQQSKRLIIPIVGMGGIGKTTLARNVYAKPIIVEYFDICAWVTISQDYNVQEILLEILLSSKKDKSSRESLRGMSEEELDNNNGSRIMITTRLSNLSFDFIGSHGFEMKLLDDDKSWNLFCKKVFGEEGCPPKLEEIGKKIAKTCKGLPLSIAVIGGLLAKSERTRQYWEYIADNLNPIVNLEDEARCLKILSMSYFNLPVHLKPCFLYMGVFNEDMDISVSRLVRLWVAEGFLKPISGKMLGSGCRRLLKKSYGQKPHFGTPAGF</sequence>
<evidence type="ECO:0000256" key="2">
    <source>
        <dbReference type="ARBA" id="ARBA00022614"/>
    </source>
</evidence>
<dbReference type="PANTHER" id="PTHR23155">
    <property type="entry name" value="DISEASE RESISTANCE PROTEIN RP"/>
    <property type="match status" value="1"/>
</dbReference>
<proteinExistence type="inferred from homology"/>
<dbReference type="Proteomes" id="UP000826271">
    <property type="component" value="Unassembled WGS sequence"/>
</dbReference>
<dbReference type="GO" id="GO:0098542">
    <property type="term" value="P:defense response to other organism"/>
    <property type="evidence" value="ECO:0007669"/>
    <property type="project" value="TreeGrafter"/>
</dbReference>
<dbReference type="FunFam" id="1.10.8.430:FF:000003">
    <property type="entry name" value="Probable disease resistance protein At5g66910"/>
    <property type="match status" value="1"/>
</dbReference>
<evidence type="ECO:0000256" key="4">
    <source>
        <dbReference type="ARBA" id="ARBA00022821"/>
    </source>
</evidence>
<dbReference type="GO" id="GO:0043531">
    <property type="term" value="F:ADP binding"/>
    <property type="evidence" value="ECO:0007669"/>
    <property type="project" value="InterPro"/>
</dbReference>
<dbReference type="InterPro" id="IPR002182">
    <property type="entry name" value="NB-ARC"/>
</dbReference>
<gene>
    <name evidence="6" type="ORF">BUALT_BualtUnG0018700</name>
</gene>
<dbReference type="InterPro" id="IPR042197">
    <property type="entry name" value="Apaf_helical"/>
</dbReference>
<name>A0AAV6W3S7_9LAMI</name>
<dbReference type="PANTHER" id="PTHR23155:SF1152">
    <property type="entry name" value="AAA+ ATPASE DOMAIN-CONTAINING PROTEIN"/>
    <property type="match status" value="1"/>
</dbReference>
<evidence type="ECO:0000313" key="6">
    <source>
        <dbReference type="EMBL" id="KAG8362967.1"/>
    </source>
</evidence>
<keyword evidence="4" id="KW-0611">Plant defense</keyword>
<dbReference type="Pfam" id="PF00931">
    <property type="entry name" value="NB-ARC"/>
    <property type="match status" value="2"/>
</dbReference>
<dbReference type="Gene3D" id="1.20.5.4130">
    <property type="match status" value="1"/>
</dbReference>